<dbReference type="EMBL" id="MH444270">
    <property type="protein sequence ID" value="AXL96508.1"/>
    <property type="molecule type" value="Genomic_DNA"/>
</dbReference>
<dbReference type="Pfam" id="PF02655">
    <property type="entry name" value="ATP-grasp_3"/>
    <property type="match status" value="1"/>
</dbReference>
<dbReference type="GO" id="GO:0005524">
    <property type="term" value="F:ATP binding"/>
    <property type="evidence" value="ECO:0007669"/>
    <property type="project" value="UniProtKB-UniRule"/>
</dbReference>
<proteinExistence type="predicted"/>
<gene>
    <name evidence="4" type="primary">orf9</name>
</gene>
<accession>A0A346CLN4</accession>
<feature type="domain" description="ATP-grasp" evidence="3">
    <location>
        <begin position="116"/>
        <end position="309"/>
    </location>
</feature>
<dbReference type="NCBIfam" id="NF009404">
    <property type="entry name" value="PRK12767.1-3"/>
    <property type="match status" value="1"/>
</dbReference>
<dbReference type="InterPro" id="IPR003806">
    <property type="entry name" value="ATP-grasp_PylC-type"/>
</dbReference>
<dbReference type="Gene3D" id="3.40.50.20">
    <property type="match status" value="1"/>
</dbReference>
<keyword evidence="1" id="KW-0464">Manganese</keyword>
<organism evidence="4">
    <name type="scientific">Providencia stuartii</name>
    <dbReference type="NCBI Taxonomy" id="588"/>
    <lineage>
        <taxon>Bacteria</taxon>
        <taxon>Pseudomonadati</taxon>
        <taxon>Pseudomonadota</taxon>
        <taxon>Gammaproteobacteria</taxon>
        <taxon>Enterobacterales</taxon>
        <taxon>Morganellaceae</taxon>
        <taxon>Providencia</taxon>
    </lineage>
</organism>
<dbReference type="GO" id="GO:0005737">
    <property type="term" value="C:cytoplasm"/>
    <property type="evidence" value="ECO:0007669"/>
    <property type="project" value="TreeGrafter"/>
</dbReference>
<reference evidence="4" key="1">
    <citation type="submission" date="2018-06" db="EMBL/GenBank/DDBJ databases">
        <title>Development of a Molecular Serotyping Scheme and a Multiplexed Luminex-Based Array for Providencia.</title>
        <authorList>
            <person name="Du Y."/>
            <person name="Liu B."/>
        </authorList>
    </citation>
    <scope>NUCLEOTIDE SEQUENCE</scope>
</reference>
<evidence type="ECO:0000313" key="4">
    <source>
        <dbReference type="EMBL" id="AXL96508.1"/>
    </source>
</evidence>
<evidence type="ECO:0000259" key="3">
    <source>
        <dbReference type="PROSITE" id="PS50975"/>
    </source>
</evidence>
<dbReference type="PANTHER" id="PTHR21621:SF0">
    <property type="entry name" value="BETA-CITRYLGLUTAMATE SYNTHASE B-RELATED"/>
    <property type="match status" value="1"/>
</dbReference>
<keyword evidence="2" id="KW-0547">Nucleotide-binding</keyword>
<dbReference type="RefSeq" id="WP_154599015.1">
    <property type="nucleotide sequence ID" value="NZ_JBFZSL010000016.1"/>
</dbReference>
<dbReference type="Gene3D" id="3.30.1490.20">
    <property type="entry name" value="ATP-grasp fold, A domain"/>
    <property type="match status" value="1"/>
</dbReference>
<dbReference type="SUPFAM" id="SSF56059">
    <property type="entry name" value="Glutathione synthetase ATP-binding domain-like"/>
    <property type="match status" value="1"/>
</dbReference>
<dbReference type="PROSITE" id="PS50975">
    <property type="entry name" value="ATP_GRASP"/>
    <property type="match status" value="1"/>
</dbReference>
<dbReference type="AlphaFoldDB" id="A0A346CLN4"/>
<dbReference type="Pfam" id="PF21360">
    <property type="entry name" value="PylC-like_N"/>
    <property type="match status" value="1"/>
</dbReference>
<keyword evidence="2" id="KW-0067">ATP-binding</keyword>
<dbReference type="GO" id="GO:0046872">
    <property type="term" value="F:metal ion binding"/>
    <property type="evidence" value="ECO:0007669"/>
    <property type="project" value="InterPro"/>
</dbReference>
<dbReference type="Gene3D" id="3.30.470.20">
    <property type="entry name" value="ATP-grasp fold, B domain"/>
    <property type="match status" value="1"/>
</dbReference>
<evidence type="ECO:0000256" key="1">
    <source>
        <dbReference type="ARBA" id="ARBA00023211"/>
    </source>
</evidence>
<sequence>MNILLTSVGRRTYLIDYFKDALSEFNGKVFAANSVKTYAVTQADSYIITPEIYADNYIDSLLKYCKDNQVKIIISLFDIDLPILAKNKELFSDIGVWVIISSPDVIDICNDKWKTYNFLLDSNIPTPKTFLSLSSAEGEIKKHLLSFPLIVKPRWGMGSIGIYKADSLDELKIFYSKVKNEIQSTYLKYESAVDLEQSVLIQQYISGKEYGLEIVNDLHSNYITTFCKQKIAMRSGETDQALTIKNETLSKLGESLAKELKHICILDTDCLEQNGQFYVLEMNARFGGQYPFSHLAGVDMPRQIIEWVISGSTLKKYVTLKENVLSCKDIQPTVINDEY</sequence>
<name>A0A346CLN4_PROST</name>
<dbReference type="GO" id="GO:0009432">
    <property type="term" value="P:SOS response"/>
    <property type="evidence" value="ECO:0007669"/>
    <property type="project" value="TreeGrafter"/>
</dbReference>
<evidence type="ECO:0000256" key="2">
    <source>
        <dbReference type="PROSITE-ProRule" id="PRU00409"/>
    </source>
</evidence>
<dbReference type="InterPro" id="IPR013815">
    <property type="entry name" value="ATP_grasp_subdomain_1"/>
</dbReference>
<dbReference type="GO" id="GO:0018169">
    <property type="term" value="F:ribosomal S6-glutamic acid ligase activity"/>
    <property type="evidence" value="ECO:0007669"/>
    <property type="project" value="TreeGrafter"/>
</dbReference>
<dbReference type="InterPro" id="IPR011761">
    <property type="entry name" value="ATP-grasp"/>
</dbReference>
<dbReference type="PANTHER" id="PTHR21621">
    <property type="entry name" value="RIBOSOMAL PROTEIN S6 MODIFICATION PROTEIN"/>
    <property type="match status" value="1"/>
</dbReference>
<protein>
    <submittedName>
        <fullName evidence="4">ATP-grasp domain-containing protein</fullName>
    </submittedName>
</protein>
<dbReference type="InterPro" id="IPR048764">
    <property type="entry name" value="PylC_N"/>
</dbReference>